<dbReference type="EMBL" id="VIIS01000163">
    <property type="protein sequence ID" value="KAF0312531.1"/>
    <property type="molecule type" value="Genomic_DNA"/>
</dbReference>
<protein>
    <submittedName>
        <fullName evidence="1">Uncharacterized protein</fullName>
    </submittedName>
</protein>
<proteinExistence type="predicted"/>
<name>A0A6A4XDH9_AMPAM</name>
<dbReference type="AlphaFoldDB" id="A0A6A4XDH9"/>
<organism evidence="1 2">
    <name type="scientific">Amphibalanus amphitrite</name>
    <name type="common">Striped barnacle</name>
    <name type="synonym">Balanus amphitrite</name>
    <dbReference type="NCBI Taxonomy" id="1232801"/>
    <lineage>
        <taxon>Eukaryota</taxon>
        <taxon>Metazoa</taxon>
        <taxon>Ecdysozoa</taxon>
        <taxon>Arthropoda</taxon>
        <taxon>Crustacea</taxon>
        <taxon>Multicrustacea</taxon>
        <taxon>Cirripedia</taxon>
        <taxon>Thoracica</taxon>
        <taxon>Thoracicalcarea</taxon>
        <taxon>Balanomorpha</taxon>
        <taxon>Balanoidea</taxon>
        <taxon>Balanidae</taxon>
        <taxon>Amphibalaninae</taxon>
        <taxon>Amphibalanus</taxon>
    </lineage>
</organism>
<evidence type="ECO:0000313" key="1">
    <source>
        <dbReference type="EMBL" id="KAF0312531.1"/>
    </source>
</evidence>
<evidence type="ECO:0000313" key="2">
    <source>
        <dbReference type="Proteomes" id="UP000440578"/>
    </source>
</evidence>
<keyword evidence="2" id="KW-1185">Reference proteome</keyword>
<accession>A0A6A4XDH9</accession>
<sequence length="78" mass="9218">MPRLISASFPSQIFHESILFYPATRQYPSKLSYIERRSDSIPCSRHLEFSVLSTELRDGRFNVQLPDKPVLTDHFRYE</sequence>
<comment type="caution">
    <text evidence="1">The sequence shown here is derived from an EMBL/GenBank/DDBJ whole genome shotgun (WGS) entry which is preliminary data.</text>
</comment>
<reference evidence="1 2" key="1">
    <citation type="submission" date="2019-07" db="EMBL/GenBank/DDBJ databases">
        <title>Draft genome assembly of a fouling barnacle, Amphibalanus amphitrite (Darwin, 1854): The first reference genome for Thecostraca.</title>
        <authorList>
            <person name="Kim W."/>
        </authorList>
    </citation>
    <scope>NUCLEOTIDE SEQUENCE [LARGE SCALE GENOMIC DNA]</scope>
    <source>
        <strain evidence="1">SNU_AA5</strain>
        <tissue evidence="1">Soma without cirri and trophi</tissue>
    </source>
</reference>
<gene>
    <name evidence="1" type="ORF">FJT64_016735</name>
</gene>
<dbReference type="Proteomes" id="UP000440578">
    <property type="component" value="Unassembled WGS sequence"/>
</dbReference>